<comment type="caution">
    <text evidence="1">The sequence shown here is derived from an EMBL/GenBank/DDBJ whole genome shotgun (WGS) entry which is preliminary data.</text>
</comment>
<protein>
    <submittedName>
        <fullName evidence="1">Uncharacterized protein</fullName>
    </submittedName>
</protein>
<dbReference type="EMBL" id="AQFM01000039">
    <property type="protein sequence ID" value="EOR06576.1"/>
    <property type="molecule type" value="Genomic_DNA"/>
</dbReference>
<dbReference type="AlphaFoldDB" id="R9B2F5"/>
<dbReference type="PATRIC" id="fig|1120927.3.peg.2377"/>
<evidence type="ECO:0000313" key="1">
    <source>
        <dbReference type="EMBL" id="EOR06576.1"/>
    </source>
</evidence>
<dbReference type="RefSeq" id="WP_016167484.1">
    <property type="nucleotide sequence ID" value="NZ_JHZG01000004.1"/>
</dbReference>
<dbReference type="Proteomes" id="UP000016201">
    <property type="component" value="Unassembled WGS sequence"/>
</dbReference>
<proteinExistence type="predicted"/>
<reference evidence="1 2" key="1">
    <citation type="submission" date="2013-03" db="EMBL/GenBank/DDBJ databases">
        <title>The Genome Sequence of Acinetobacter tandoii CIP 107469.</title>
        <authorList>
            <consortium name="The Broad Institute Genome Sequencing Platform"/>
            <consortium name="The Broad Institute Genome Sequencing Center for Infectious Disease"/>
            <person name="Cerqueira G."/>
            <person name="Feldgarden M."/>
            <person name="Courvalin P."/>
            <person name="Perichon B."/>
            <person name="Grillot-Courvalin C."/>
            <person name="Clermont D."/>
            <person name="Rocha E."/>
            <person name="Yoon E.-J."/>
            <person name="Nemec A."/>
            <person name="Walker B."/>
            <person name="Young S.K."/>
            <person name="Zeng Q."/>
            <person name="Gargeya S."/>
            <person name="Fitzgerald M."/>
            <person name="Haas B."/>
            <person name="Abouelleil A."/>
            <person name="Alvarado L."/>
            <person name="Arachchi H.M."/>
            <person name="Berlin A.M."/>
            <person name="Chapman S.B."/>
            <person name="Dewar J."/>
            <person name="Goldberg J."/>
            <person name="Griggs A."/>
            <person name="Gujja S."/>
            <person name="Hansen M."/>
            <person name="Howarth C."/>
            <person name="Imamovic A."/>
            <person name="Larimer J."/>
            <person name="McCowan C."/>
            <person name="Murphy C."/>
            <person name="Neiman D."/>
            <person name="Pearson M."/>
            <person name="Priest M."/>
            <person name="Roberts A."/>
            <person name="Saif S."/>
            <person name="Shea T."/>
            <person name="Sisk P."/>
            <person name="Sykes S."/>
            <person name="Wortman J."/>
            <person name="Nusbaum C."/>
            <person name="Birren B."/>
        </authorList>
    </citation>
    <scope>NUCLEOTIDE SEQUENCE [LARGE SCALE GENOMIC DNA]</scope>
    <source>
        <strain evidence="1 2">CIP 107469</strain>
    </source>
</reference>
<keyword evidence="2" id="KW-1185">Reference proteome</keyword>
<accession>R9B2F5</accession>
<name>R9B2F5_9GAMM</name>
<organism evidence="1 2">
    <name type="scientific">Acinetobacter tandoii DSM 14970 = CIP 107469</name>
    <dbReference type="NCBI Taxonomy" id="1120927"/>
    <lineage>
        <taxon>Bacteria</taxon>
        <taxon>Pseudomonadati</taxon>
        <taxon>Pseudomonadota</taxon>
        <taxon>Gammaproteobacteria</taxon>
        <taxon>Moraxellales</taxon>
        <taxon>Moraxellaceae</taxon>
        <taxon>Acinetobacter</taxon>
    </lineage>
</organism>
<evidence type="ECO:0000313" key="2">
    <source>
        <dbReference type="Proteomes" id="UP000016201"/>
    </source>
</evidence>
<gene>
    <name evidence="1" type="ORF">I593_02444</name>
</gene>
<sequence length="41" mass="4422">MRTFLVVLLTSYYLVGCQGAVTPPPPSTQQLIQDTPSGWVG</sequence>